<evidence type="ECO:0008006" key="3">
    <source>
        <dbReference type="Google" id="ProtNLM"/>
    </source>
</evidence>
<organism evidence="1 2">
    <name type="scientific">Penicillium egyptiacum</name>
    <dbReference type="NCBI Taxonomy" id="1303716"/>
    <lineage>
        <taxon>Eukaryota</taxon>
        <taxon>Fungi</taxon>
        <taxon>Dikarya</taxon>
        <taxon>Ascomycota</taxon>
        <taxon>Pezizomycotina</taxon>
        <taxon>Eurotiomycetes</taxon>
        <taxon>Eurotiomycetidae</taxon>
        <taxon>Eurotiales</taxon>
        <taxon>Aspergillaceae</taxon>
        <taxon>Penicillium</taxon>
    </lineage>
</organism>
<dbReference type="AlphaFoldDB" id="A0A9W4KAK1"/>
<reference evidence="1" key="1">
    <citation type="submission" date="2021-07" db="EMBL/GenBank/DDBJ databases">
        <authorList>
            <person name="Branca A.L. A."/>
        </authorList>
    </citation>
    <scope>NUCLEOTIDE SEQUENCE</scope>
</reference>
<dbReference type="EMBL" id="CAJVRC010000865">
    <property type="protein sequence ID" value="CAG8899400.1"/>
    <property type="molecule type" value="Genomic_DNA"/>
</dbReference>
<dbReference type="SUPFAM" id="SSF56112">
    <property type="entry name" value="Protein kinase-like (PK-like)"/>
    <property type="match status" value="1"/>
</dbReference>
<protein>
    <recommendedName>
        <fullName evidence="3">Protein kinase domain-containing protein</fullName>
    </recommendedName>
</protein>
<sequence>MAESADFVVIRNSRSSGLIGHMHRPSLPRSTAHGVSLTLSSPLCYNLPSTSTVLVKQQKIGWEDEFQQEIQAYGKLKNLQGTIIIPIFFGQGSFNGRDALVISEVEGITLHDLARGNFGVQHEALKMHLERALGAFDEHKAIYWDAKPDNFLFCADTIPEQSKVMVVDLEEVEFPRPLQPWHHTLNMGSVGNLMSKFKDGQTKASSIAHRCLLSARCR</sequence>
<evidence type="ECO:0000313" key="1">
    <source>
        <dbReference type="EMBL" id="CAG8899400.1"/>
    </source>
</evidence>
<gene>
    <name evidence="1" type="ORF">PEGY_LOCUS5669</name>
</gene>
<evidence type="ECO:0000313" key="2">
    <source>
        <dbReference type="Proteomes" id="UP001154252"/>
    </source>
</evidence>
<dbReference type="Proteomes" id="UP001154252">
    <property type="component" value="Unassembled WGS sequence"/>
</dbReference>
<keyword evidence="2" id="KW-1185">Reference proteome</keyword>
<accession>A0A9W4KAK1</accession>
<dbReference type="InterPro" id="IPR011009">
    <property type="entry name" value="Kinase-like_dom_sf"/>
</dbReference>
<comment type="caution">
    <text evidence="1">The sequence shown here is derived from an EMBL/GenBank/DDBJ whole genome shotgun (WGS) entry which is preliminary data.</text>
</comment>
<dbReference type="OrthoDB" id="2942798at2759"/>
<name>A0A9W4KAK1_9EURO</name>
<proteinExistence type="predicted"/>